<feature type="chain" id="PRO_5044628881" description="Secreted protein" evidence="1">
    <location>
        <begin position="22"/>
        <end position="136"/>
    </location>
</feature>
<organism evidence="2">
    <name type="scientific">Mytilinidion resinicola</name>
    <dbReference type="NCBI Taxonomy" id="574789"/>
    <lineage>
        <taxon>Eukaryota</taxon>
        <taxon>Fungi</taxon>
        <taxon>Dikarya</taxon>
        <taxon>Ascomycota</taxon>
        <taxon>Pezizomycotina</taxon>
        <taxon>Dothideomycetes</taxon>
        <taxon>Pleosporomycetidae</taxon>
        <taxon>Mytilinidiales</taxon>
        <taxon>Mytilinidiaceae</taxon>
        <taxon>Mytilinidion</taxon>
    </lineage>
</organism>
<reference evidence="2 4" key="1">
    <citation type="journal article" date="2020" name="Stud. Mycol.">
        <title>101 Dothideomycetes genomes: a test case for predicting lifestyles and emergence of pathogens.</title>
        <authorList>
            <person name="Haridas S."/>
            <person name="Albert R."/>
            <person name="Binder M."/>
            <person name="Bloem J."/>
            <person name="Labutti K."/>
            <person name="Salamov A."/>
            <person name="Andreopoulos B."/>
            <person name="Baker S."/>
            <person name="Barry K."/>
            <person name="Bills G."/>
            <person name="Bluhm B."/>
            <person name="Cannon C."/>
            <person name="Castanera R."/>
            <person name="Culley D."/>
            <person name="Daum C."/>
            <person name="Ezra D."/>
            <person name="Gonzalez J."/>
            <person name="Henrissat B."/>
            <person name="Kuo A."/>
            <person name="Liang C."/>
            <person name="Lipzen A."/>
            <person name="Lutzoni F."/>
            <person name="Magnuson J."/>
            <person name="Mondo S."/>
            <person name="Nolan M."/>
            <person name="Ohm R."/>
            <person name="Pangilinan J."/>
            <person name="Park H.-J."/>
            <person name="Ramirez L."/>
            <person name="Alfaro M."/>
            <person name="Sun H."/>
            <person name="Tritt A."/>
            <person name="Yoshinaga Y."/>
            <person name="Zwiers L.-H."/>
            <person name="Turgeon B."/>
            <person name="Goodwin S."/>
            <person name="Spatafora J."/>
            <person name="Crous P."/>
            <person name="Grigoriev I."/>
        </authorList>
    </citation>
    <scope>NUCLEOTIDE SEQUENCE</scope>
    <source>
        <strain evidence="2 4">CBS 304.34</strain>
    </source>
</reference>
<name>A0A6A6Y6G8_9PEZI</name>
<keyword evidence="3" id="KW-1185">Reference proteome</keyword>
<evidence type="ECO:0008006" key="5">
    <source>
        <dbReference type="Google" id="ProtNLM"/>
    </source>
</evidence>
<reference evidence="4" key="3">
    <citation type="submission" date="2025-04" db="UniProtKB">
        <authorList>
            <consortium name="RefSeq"/>
        </authorList>
    </citation>
    <scope>IDENTIFICATION</scope>
    <source>
        <strain evidence="4">CBS 304.34</strain>
    </source>
</reference>
<keyword evidence="1" id="KW-0732">Signal</keyword>
<sequence>MSYLRPLFLASSFVPLALVAASSPQCFAKGQGQFAKDEATAALNNVCDELLYGGLAPKPSVDLQKTQSTCRTFPDYPGKAYQFTIEPLMAAEHKKLTHDDCATLLSDILDECARGGWDRTDHGEFELRADPQGTQC</sequence>
<protein>
    <recommendedName>
        <fullName evidence="5">Secreted protein</fullName>
    </recommendedName>
</protein>
<reference evidence="4" key="2">
    <citation type="submission" date="2020-04" db="EMBL/GenBank/DDBJ databases">
        <authorList>
            <consortium name="NCBI Genome Project"/>
        </authorList>
    </citation>
    <scope>NUCLEOTIDE SEQUENCE</scope>
    <source>
        <strain evidence="4">CBS 304.34</strain>
    </source>
</reference>
<evidence type="ECO:0000313" key="4">
    <source>
        <dbReference type="RefSeq" id="XP_033571244.1"/>
    </source>
</evidence>
<evidence type="ECO:0000313" key="3">
    <source>
        <dbReference type="Proteomes" id="UP000504636"/>
    </source>
</evidence>
<dbReference type="Proteomes" id="UP000504636">
    <property type="component" value="Unplaced"/>
</dbReference>
<feature type="signal peptide" evidence="1">
    <location>
        <begin position="1"/>
        <end position="21"/>
    </location>
</feature>
<dbReference type="GeneID" id="54469373"/>
<dbReference type="EMBL" id="MU003714">
    <property type="protein sequence ID" value="KAF2804280.1"/>
    <property type="molecule type" value="Genomic_DNA"/>
</dbReference>
<gene>
    <name evidence="2 4" type="ORF">BDZ99DRAFT_575512</name>
</gene>
<dbReference type="RefSeq" id="XP_033571244.1">
    <property type="nucleotide sequence ID" value="XM_033728480.1"/>
</dbReference>
<accession>A0A6A6Y6G8</accession>
<evidence type="ECO:0000256" key="1">
    <source>
        <dbReference type="SAM" id="SignalP"/>
    </source>
</evidence>
<dbReference type="AlphaFoldDB" id="A0A6A6Y6G8"/>
<proteinExistence type="predicted"/>
<evidence type="ECO:0000313" key="2">
    <source>
        <dbReference type="EMBL" id="KAF2804280.1"/>
    </source>
</evidence>